<evidence type="ECO:0000313" key="2">
    <source>
        <dbReference type="EMBL" id="MBA4635851.1"/>
    </source>
</evidence>
<keyword evidence="1" id="KW-1133">Transmembrane helix</keyword>
<proteinExistence type="predicted"/>
<reference evidence="2" key="2">
    <citation type="submission" date="2020-07" db="EMBL/GenBank/DDBJ databases">
        <authorList>
            <person name="Vera ALvarez R."/>
            <person name="Arias-Moreno D.M."/>
            <person name="Jimenez-Jacinto V."/>
            <person name="Jimenez-Bremont J.F."/>
            <person name="Swaminathan K."/>
            <person name="Moose S.P."/>
            <person name="Guerrero-Gonzalez M.L."/>
            <person name="Marino-Ramirez L."/>
            <person name="Landsman D."/>
            <person name="Rodriguez-Kessler M."/>
            <person name="Delgado-Sanchez P."/>
        </authorList>
    </citation>
    <scope>NUCLEOTIDE SEQUENCE</scope>
    <source>
        <tissue evidence="2">Cladode</tissue>
    </source>
</reference>
<sequence>MDFWEYDICVMRVLFIFFKQILLATLQFRYLSLMSIIYTLRVLDETLDSWMIGSNITHVLALFCNTGGEIMVTAFIIYIFQKMGCQFDIATCVYTAASLGCLGELG</sequence>
<keyword evidence="1" id="KW-0812">Transmembrane</keyword>
<feature type="transmembrane region" description="Helical" evidence="1">
    <location>
        <begin position="60"/>
        <end position="80"/>
    </location>
</feature>
<keyword evidence="1" id="KW-0472">Membrane</keyword>
<dbReference type="AlphaFoldDB" id="A0A7C8Z820"/>
<reference evidence="2" key="1">
    <citation type="journal article" date="2013" name="J. Plant Res.">
        <title>Effect of fungi and light on seed germination of three Opuntia species from semiarid lands of central Mexico.</title>
        <authorList>
            <person name="Delgado-Sanchez P."/>
            <person name="Jimenez-Bremont J.F."/>
            <person name="Guerrero-Gonzalez Mde L."/>
            <person name="Flores J."/>
        </authorList>
    </citation>
    <scope>NUCLEOTIDE SEQUENCE</scope>
    <source>
        <tissue evidence="2">Cladode</tissue>
    </source>
</reference>
<evidence type="ECO:0000256" key="1">
    <source>
        <dbReference type="SAM" id="Phobius"/>
    </source>
</evidence>
<dbReference type="EMBL" id="GISG01097192">
    <property type="protein sequence ID" value="MBA4635851.1"/>
    <property type="molecule type" value="Transcribed_RNA"/>
</dbReference>
<feature type="transmembrane region" description="Helical" evidence="1">
    <location>
        <begin position="21"/>
        <end position="40"/>
    </location>
</feature>
<name>A0A7C8Z820_OPUST</name>
<protein>
    <submittedName>
        <fullName evidence="2">Uncharacterized protein</fullName>
    </submittedName>
</protein>
<accession>A0A7C8Z820</accession>
<organism evidence="2">
    <name type="scientific">Opuntia streptacantha</name>
    <name type="common">Prickly pear cactus</name>
    <name type="synonym">Opuntia cardona</name>
    <dbReference type="NCBI Taxonomy" id="393608"/>
    <lineage>
        <taxon>Eukaryota</taxon>
        <taxon>Viridiplantae</taxon>
        <taxon>Streptophyta</taxon>
        <taxon>Embryophyta</taxon>
        <taxon>Tracheophyta</taxon>
        <taxon>Spermatophyta</taxon>
        <taxon>Magnoliopsida</taxon>
        <taxon>eudicotyledons</taxon>
        <taxon>Gunneridae</taxon>
        <taxon>Pentapetalae</taxon>
        <taxon>Caryophyllales</taxon>
        <taxon>Cactineae</taxon>
        <taxon>Cactaceae</taxon>
        <taxon>Opuntioideae</taxon>
        <taxon>Opuntia</taxon>
    </lineage>
</organism>